<evidence type="ECO:0000256" key="1">
    <source>
        <dbReference type="SAM" id="MobiDB-lite"/>
    </source>
</evidence>
<sequence length="711" mass="78416">MFDEPETKRKGARSLFSTSLRAVPSYIADEEAHIEKTEAKSAINTRDISTEIYDELENFGSSGHGWKQLKIIVRSHGMQVLGDAIAAGVIDVEFCGILITLCIHTFAIEEAEILLSSLLASGRYTEPKTLYDAAPRQFSMLWKFVEYTGRFSFQYKQLTSLISCGVLPLGWLATKEFRPVWTGIIQRLSPDSTNSEALIFLESSLPFLAGCGQLSNSSGTSSLAIVKHTFASLLATLLSIVVLSREGADAYSESQMAAPVAPYEHVTTLLQTCATEYDLSHISNSQGVLLLAANLIAGEQLDGNSNSSGRLVELLHDRSSDSDNELDGAPSNYNELVTFICSVARCCGRGASSVGFEYLKYLHHLLENIGNNGALTDIFQGVIVDSAFTFAQQLPDQNHIDYVSIVDAKFSERDVKHHLGPISEADDETRPGFRWEEGIGEWVMTTPSGNNSKQESISKYSLKGESESDSPFKSPPRQHQNKGKEVLPLARKRSIRSSNVFVEPEDDLSVLDDMDSSAGPLYFETEDAASEDELQTTFSCSNDFAVSADSASEEDEEVFSTETSFCSEASVLEENACKSIRRVIDRAPRLSRKVLRKSHDWHVFDESFGSTASSLSSPSTEPEGKRQYVDRVPRLGRRALRRSQTWQLFDESDDELSFLSASSKGDSVLRDITQTPQNTVPVRKGKAITKQRKPIVNWNAMGSDSEDELGL</sequence>
<proteinExistence type="predicted"/>
<reference evidence="2 3" key="1">
    <citation type="submission" date="2018-05" db="EMBL/GenBank/DDBJ databases">
        <title>Genome sequencing and assembly of the regulated plant pathogen Lachnellula willkommii and related sister species for the development of diagnostic species identification markers.</title>
        <authorList>
            <person name="Giroux E."/>
            <person name="Bilodeau G."/>
        </authorList>
    </citation>
    <scope>NUCLEOTIDE SEQUENCE [LARGE SCALE GENOMIC DNA]</scope>
    <source>
        <strain evidence="2 3">CBS 268.59</strain>
    </source>
</reference>
<accession>A0A8T9CID2</accession>
<dbReference type="OrthoDB" id="4159838at2759"/>
<evidence type="ECO:0000313" key="3">
    <source>
        <dbReference type="Proteomes" id="UP000469558"/>
    </source>
</evidence>
<dbReference type="Proteomes" id="UP000469558">
    <property type="component" value="Unassembled WGS sequence"/>
</dbReference>
<protein>
    <submittedName>
        <fullName evidence="2">Uncharacterized protein</fullName>
    </submittedName>
</protein>
<feature type="compositionally biased region" description="Polar residues" evidence="1">
    <location>
        <begin position="445"/>
        <end position="459"/>
    </location>
</feature>
<feature type="region of interest" description="Disordered" evidence="1">
    <location>
        <begin position="444"/>
        <end position="486"/>
    </location>
</feature>
<evidence type="ECO:0000313" key="2">
    <source>
        <dbReference type="EMBL" id="TVY84942.1"/>
    </source>
</evidence>
<dbReference type="EMBL" id="QGMK01000043">
    <property type="protein sequence ID" value="TVY84942.1"/>
    <property type="molecule type" value="Genomic_DNA"/>
</dbReference>
<comment type="caution">
    <text evidence="2">The sequence shown here is derived from an EMBL/GenBank/DDBJ whole genome shotgun (WGS) entry which is preliminary data.</text>
</comment>
<dbReference type="AlphaFoldDB" id="A0A8T9CID2"/>
<name>A0A8T9CID2_9HELO</name>
<keyword evidence="3" id="KW-1185">Reference proteome</keyword>
<organism evidence="2 3">
    <name type="scientific">Lachnellula suecica</name>
    <dbReference type="NCBI Taxonomy" id="602035"/>
    <lineage>
        <taxon>Eukaryota</taxon>
        <taxon>Fungi</taxon>
        <taxon>Dikarya</taxon>
        <taxon>Ascomycota</taxon>
        <taxon>Pezizomycotina</taxon>
        <taxon>Leotiomycetes</taxon>
        <taxon>Helotiales</taxon>
        <taxon>Lachnaceae</taxon>
        <taxon>Lachnellula</taxon>
    </lineage>
</organism>
<gene>
    <name evidence="2" type="ORF">LSUE1_G001449</name>
</gene>